<reference evidence="2" key="1">
    <citation type="submission" date="2016-04" db="EMBL/GenBank/DDBJ databases">
        <authorList>
            <person name="Evans L.H."/>
            <person name="Alamgir A."/>
            <person name="Owens N."/>
            <person name="Weber N.D."/>
            <person name="Virtaneva K."/>
            <person name="Barbian K."/>
            <person name="Babar A."/>
            <person name="Rosenke K."/>
        </authorList>
    </citation>
    <scope>NUCLEOTIDE SEQUENCE</scope>
    <source>
        <strain evidence="2">UB2112</strain>
    </source>
</reference>
<feature type="compositionally biased region" description="Basic and acidic residues" evidence="1">
    <location>
        <begin position="480"/>
        <end position="490"/>
    </location>
</feature>
<sequence length="560" mass="61112">MALDAALFTLHFVRRRTEPWIVDIYPSPTAQGSSPAPPIPSKGTNGVSSSSSKPTAFTGTIPDVAAQRALALESNDFSKQTPSYTRVRAVNHTQFSTILLDGLMNDCLLASISQPHSNTKKKDIQLYNPDAEVELEKRTKTFQQAWLFHFGDPSSQHTEEFSWKREGGPSRGSSTQSAYVCEVIRKPDPSVLAAQYRPPVAKGKPGTLQLMDYNLDRLDVQDKKGLEVALVMTLSVLLDQEYDERLAARGERNIYICTTGIPTDLSRQGFSSAWQEAEQRHQANTVVLQQSSRNREAPGLPRNPSDSSDVANVDRIASLEPNEMLVSKWGSIDEYVQHAIRLLRSDGQGQSMYLIALLSDAAETTPKLVQVAAAIKAAYYRLPDDAKGTVYDLSTDASAIEDELYQYVQTLDEEPKQHSAPESPSADPQSRRRIIRLDPPSPPAGSGTQAGGSSSRPSSAAPYQPPSKLKVILSKERIGELEPKKVDDSHPSAASKAKPIPPASNGQGRLDVPALPSRPVSPARPQPQQAQPHEDESQSSPQPEKKGKGKALLSKLGLHH</sequence>
<gene>
    <name evidence="3" type="ORF">UBRO2_02219</name>
    <name evidence="2" type="ORF">UBRO_02836</name>
</gene>
<feature type="compositionally biased region" description="Polar residues" evidence="1">
    <location>
        <begin position="42"/>
        <end position="58"/>
    </location>
</feature>
<proteinExistence type="predicted"/>
<dbReference type="EMBL" id="ULHB01000033">
    <property type="protein sequence ID" value="SYW78027.1"/>
    <property type="molecule type" value="Genomic_DNA"/>
</dbReference>
<feature type="region of interest" description="Disordered" evidence="1">
    <location>
        <begin position="412"/>
        <end position="467"/>
    </location>
</feature>
<reference evidence="4" key="2">
    <citation type="submission" date="2016-04" db="EMBL/GenBank/DDBJ databases">
        <authorList>
            <person name="Guldener U."/>
            <person name="Guldener U."/>
        </authorList>
    </citation>
    <scope>NUCLEOTIDE SEQUENCE [LARGE SCALE GENOMIC DNA]</scope>
    <source>
        <strain evidence="4">UB2112</strain>
    </source>
</reference>
<evidence type="ECO:0000313" key="5">
    <source>
        <dbReference type="Proteomes" id="UP000658997"/>
    </source>
</evidence>
<feature type="compositionally biased region" description="Low complexity" evidence="1">
    <location>
        <begin position="517"/>
        <end position="531"/>
    </location>
</feature>
<reference evidence="3" key="3">
    <citation type="submission" date="2018-08" db="EMBL/GenBank/DDBJ databases">
        <authorList>
            <person name="Guldener U."/>
        </authorList>
    </citation>
    <scope>NUCLEOTIDE SEQUENCE</scope>
    <source>
        <strain evidence="3">UB2</strain>
    </source>
</reference>
<accession>A0A1K0G1W3</accession>
<feature type="region of interest" description="Disordered" evidence="1">
    <location>
        <begin position="480"/>
        <end position="560"/>
    </location>
</feature>
<feature type="region of interest" description="Disordered" evidence="1">
    <location>
        <begin position="28"/>
        <end position="58"/>
    </location>
</feature>
<feature type="compositionally biased region" description="Low complexity" evidence="1">
    <location>
        <begin position="444"/>
        <end position="462"/>
    </location>
</feature>
<organism evidence="2 4">
    <name type="scientific">Ustilago bromivora</name>
    <dbReference type="NCBI Taxonomy" id="307758"/>
    <lineage>
        <taxon>Eukaryota</taxon>
        <taxon>Fungi</taxon>
        <taxon>Dikarya</taxon>
        <taxon>Basidiomycota</taxon>
        <taxon>Ustilaginomycotina</taxon>
        <taxon>Ustilaginomycetes</taxon>
        <taxon>Ustilaginales</taxon>
        <taxon>Ustilaginaceae</taxon>
        <taxon>Ustilago</taxon>
    </lineage>
</organism>
<evidence type="ECO:0000256" key="1">
    <source>
        <dbReference type="SAM" id="MobiDB-lite"/>
    </source>
</evidence>
<name>A0A1K0G1W3_9BASI</name>
<dbReference type="Proteomes" id="UP000179920">
    <property type="component" value="Chromosome IV"/>
</dbReference>
<protein>
    <submittedName>
        <fullName evidence="2">Uncharacterized protein</fullName>
    </submittedName>
</protein>
<evidence type="ECO:0000313" key="3">
    <source>
        <dbReference type="EMBL" id="SYW78027.1"/>
    </source>
</evidence>
<dbReference type="OrthoDB" id="3357341at2759"/>
<dbReference type="AlphaFoldDB" id="A0A1K0G1W3"/>
<evidence type="ECO:0000313" key="2">
    <source>
        <dbReference type="EMBL" id="SAM81240.1"/>
    </source>
</evidence>
<evidence type="ECO:0000313" key="4">
    <source>
        <dbReference type="Proteomes" id="UP000179920"/>
    </source>
</evidence>
<dbReference type="EMBL" id="LT558120">
    <property type="protein sequence ID" value="SAM81240.1"/>
    <property type="molecule type" value="Genomic_DNA"/>
</dbReference>
<dbReference type="Proteomes" id="UP000658997">
    <property type="component" value="Unassembled WGS sequence"/>
</dbReference>
<keyword evidence="5" id="KW-1185">Reference proteome</keyword>
<feature type="region of interest" description="Disordered" evidence="1">
    <location>
        <begin position="286"/>
        <end position="311"/>
    </location>
</feature>
<feature type="compositionally biased region" description="Low complexity" evidence="1">
    <location>
        <begin position="550"/>
        <end position="560"/>
    </location>
</feature>